<accession>I3P6P9</accession>
<keyword evidence="4" id="KW-1185">Reference proteome</keyword>
<evidence type="ECO:0000313" key="4">
    <source>
        <dbReference type="Proteomes" id="UP000156843"/>
    </source>
</evidence>
<evidence type="ECO:0008006" key="5">
    <source>
        <dbReference type="Google" id="ProtNLM"/>
    </source>
</evidence>
<dbReference type="KEGG" id="vg:12983989"/>
<protein>
    <recommendedName>
        <fullName evidence="5">E4 protein</fullName>
    </recommendedName>
</protein>
<feature type="region of interest" description="Disordered" evidence="2">
    <location>
        <begin position="88"/>
        <end position="107"/>
    </location>
</feature>
<feature type="coiled-coil region" evidence="1">
    <location>
        <begin position="114"/>
        <end position="145"/>
    </location>
</feature>
<feature type="region of interest" description="Disordered" evidence="2">
    <location>
        <begin position="52"/>
        <end position="79"/>
    </location>
</feature>
<dbReference type="Proteomes" id="UP000156843">
    <property type="component" value="Segment"/>
</dbReference>
<evidence type="ECO:0000313" key="3">
    <source>
        <dbReference type="EMBL" id="AEM24660.1"/>
    </source>
</evidence>
<keyword evidence="1" id="KW-0175">Coiled coil</keyword>
<evidence type="ECO:0000256" key="2">
    <source>
        <dbReference type="SAM" id="MobiDB-lite"/>
    </source>
</evidence>
<evidence type="ECO:0000256" key="1">
    <source>
        <dbReference type="SAM" id="Coils"/>
    </source>
</evidence>
<sequence>MMACIMRNQMETECIFNCLTRMHKHMDSQDNGLLIIKIPLFLPLLLALQGQPPAHPRPASVGPPTPRPSRKFHPEDFKPRRLLVPRALLADDEENNKENLPFHQKEEEEAGLLDKALSQLLERWEEDIERLREQVSRELDDYKKKLGIRQ</sequence>
<dbReference type="RefSeq" id="YP_006393313.1">
    <property type="nucleotide sequence ID" value="NC_017997.1"/>
</dbReference>
<proteinExistence type="predicted"/>
<feature type="compositionally biased region" description="Pro residues" evidence="2">
    <location>
        <begin position="53"/>
        <end position="67"/>
    </location>
</feature>
<name>I3P6P9_9PAPI</name>
<gene>
    <name evidence="3" type="primary">E4</name>
</gene>
<dbReference type="OrthoDB" id="29054at10239"/>
<dbReference type="EMBL" id="HM999996">
    <property type="protein sequence ID" value="AEM24660.1"/>
    <property type="molecule type" value="Genomic_DNA"/>
</dbReference>
<dbReference type="GeneID" id="12983989"/>
<organism evidence="3 4">
    <name type="scientific">Human papillomavirus 144</name>
    <dbReference type="NCBI Taxonomy" id="1070417"/>
    <lineage>
        <taxon>Viruses</taxon>
        <taxon>Monodnaviria</taxon>
        <taxon>Shotokuvirae</taxon>
        <taxon>Cossaviricota</taxon>
        <taxon>Papovaviricetes</taxon>
        <taxon>Zurhausenvirales</taxon>
        <taxon>Papillomaviridae</taxon>
        <taxon>Firstpapillomavirinae</taxon>
        <taxon>Gammapapillomavirus</taxon>
        <taxon>Gammapapillomavirus 17</taxon>
    </lineage>
</organism>
<reference evidence="3 4" key="1">
    <citation type="journal article" date="2011" name="J. Infect. Dis.">
        <title>The oral cavity contains abundant known and novel human papillomaviruses from the Betapapillomavirus and Gammapapillomavirus genera.</title>
        <authorList>
            <person name="Bottalico D."/>
            <person name="Chen Z."/>
            <person name="Dunne A."/>
            <person name="Ostoloza J."/>
            <person name="McKinney S."/>
            <person name="Sun C."/>
            <person name="Schlecht N.F."/>
            <person name="Fatahzadeh M."/>
            <person name="Herrero R."/>
            <person name="Schiffman M."/>
            <person name="Burk R.D."/>
        </authorList>
    </citation>
    <scope>NUCLEOTIDE SEQUENCE [LARGE SCALE GENOMIC DNA]</scope>
    <source>
        <strain evidence="3">CL3740</strain>
    </source>
</reference>